<dbReference type="Proteomes" id="UP000799766">
    <property type="component" value="Unassembled WGS sequence"/>
</dbReference>
<proteinExistence type="predicted"/>
<feature type="compositionally biased region" description="Basic residues" evidence="1">
    <location>
        <begin position="1"/>
        <end position="11"/>
    </location>
</feature>
<name>A0A6A6P9I8_9PEZI</name>
<keyword evidence="3" id="KW-1185">Reference proteome</keyword>
<feature type="region of interest" description="Disordered" evidence="1">
    <location>
        <begin position="1"/>
        <end position="23"/>
    </location>
</feature>
<gene>
    <name evidence="2" type="ORF">BDY21DRAFT_335744</name>
</gene>
<sequence length="156" mass="16890">MAGGRRGRRFMRPPPARCHSPEGLAIQVPPARGRVESLPFSHVLPSLNSANRLIRSTGFGFLLFLFRYLFLLLQLLRQGQQGRQAVSLRGAGPQALVKLFCHPRMANRPAFTACPIDSLYGEPAAARCFQPAPGTKGSVSSLTVVPPFLSATPTVP</sequence>
<dbReference type="AlphaFoldDB" id="A0A6A6P9I8"/>
<reference evidence="2" key="1">
    <citation type="journal article" date="2020" name="Stud. Mycol.">
        <title>101 Dothideomycetes genomes: a test case for predicting lifestyles and emergence of pathogens.</title>
        <authorList>
            <person name="Haridas S."/>
            <person name="Albert R."/>
            <person name="Binder M."/>
            <person name="Bloem J."/>
            <person name="Labutti K."/>
            <person name="Salamov A."/>
            <person name="Andreopoulos B."/>
            <person name="Baker S."/>
            <person name="Barry K."/>
            <person name="Bills G."/>
            <person name="Bluhm B."/>
            <person name="Cannon C."/>
            <person name="Castanera R."/>
            <person name="Culley D."/>
            <person name="Daum C."/>
            <person name="Ezra D."/>
            <person name="Gonzalez J."/>
            <person name="Henrissat B."/>
            <person name="Kuo A."/>
            <person name="Liang C."/>
            <person name="Lipzen A."/>
            <person name="Lutzoni F."/>
            <person name="Magnuson J."/>
            <person name="Mondo S."/>
            <person name="Nolan M."/>
            <person name="Ohm R."/>
            <person name="Pangilinan J."/>
            <person name="Park H.-J."/>
            <person name="Ramirez L."/>
            <person name="Alfaro M."/>
            <person name="Sun H."/>
            <person name="Tritt A."/>
            <person name="Yoshinaga Y."/>
            <person name="Zwiers L.-H."/>
            <person name="Turgeon B."/>
            <person name="Goodwin S."/>
            <person name="Spatafora J."/>
            <person name="Crous P."/>
            <person name="Grigoriev I."/>
        </authorList>
    </citation>
    <scope>NUCLEOTIDE SEQUENCE</scope>
    <source>
        <strain evidence="2">ATCC 16933</strain>
    </source>
</reference>
<evidence type="ECO:0000256" key="1">
    <source>
        <dbReference type="SAM" id="MobiDB-lite"/>
    </source>
</evidence>
<organism evidence="2 3">
    <name type="scientific">Lineolata rhizophorae</name>
    <dbReference type="NCBI Taxonomy" id="578093"/>
    <lineage>
        <taxon>Eukaryota</taxon>
        <taxon>Fungi</taxon>
        <taxon>Dikarya</taxon>
        <taxon>Ascomycota</taxon>
        <taxon>Pezizomycotina</taxon>
        <taxon>Dothideomycetes</taxon>
        <taxon>Dothideomycetes incertae sedis</taxon>
        <taxon>Lineolatales</taxon>
        <taxon>Lineolataceae</taxon>
        <taxon>Lineolata</taxon>
    </lineage>
</organism>
<dbReference type="EMBL" id="MU001673">
    <property type="protein sequence ID" value="KAF2460546.1"/>
    <property type="molecule type" value="Genomic_DNA"/>
</dbReference>
<protein>
    <submittedName>
        <fullName evidence="2">Uncharacterized protein</fullName>
    </submittedName>
</protein>
<evidence type="ECO:0000313" key="3">
    <source>
        <dbReference type="Proteomes" id="UP000799766"/>
    </source>
</evidence>
<evidence type="ECO:0000313" key="2">
    <source>
        <dbReference type="EMBL" id="KAF2460546.1"/>
    </source>
</evidence>
<accession>A0A6A6P9I8</accession>